<organism evidence="9">
    <name type="scientific">Serpula lacrymans var. lacrymans (strain S7.3)</name>
    <name type="common">Dry rot fungus</name>
    <dbReference type="NCBI Taxonomy" id="936435"/>
    <lineage>
        <taxon>Eukaryota</taxon>
        <taxon>Fungi</taxon>
        <taxon>Dikarya</taxon>
        <taxon>Basidiomycota</taxon>
        <taxon>Agaricomycotina</taxon>
        <taxon>Agaricomycetes</taxon>
        <taxon>Agaricomycetidae</taxon>
        <taxon>Boletales</taxon>
        <taxon>Coniophorineae</taxon>
        <taxon>Serpulaceae</taxon>
        <taxon>Serpula</taxon>
    </lineage>
</organism>
<dbReference type="InParanoid" id="F8Q853"/>
<gene>
    <name evidence="8" type="ORF">SERLA73DRAFT_186929</name>
</gene>
<evidence type="ECO:0000256" key="3">
    <source>
        <dbReference type="ARBA" id="ARBA00022989"/>
    </source>
</evidence>
<dbReference type="InterPro" id="IPR051694">
    <property type="entry name" value="Immunoregulatory_rcpt-like"/>
</dbReference>
<evidence type="ECO:0000256" key="1">
    <source>
        <dbReference type="ARBA" id="ARBA00004167"/>
    </source>
</evidence>
<dbReference type="AlphaFoldDB" id="F8Q853"/>
<feature type="signal peptide" evidence="7">
    <location>
        <begin position="1"/>
        <end position="24"/>
    </location>
</feature>
<dbReference type="STRING" id="936435.F8Q853"/>
<keyword evidence="9" id="KW-1185">Reference proteome</keyword>
<accession>F8Q853</accession>
<dbReference type="OMA" id="WINWTIY"/>
<reference evidence="9" key="1">
    <citation type="journal article" date="2011" name="Science">
        <title>The plant cell wall-decomposing machinery underlies the functional diversity of forest fungi.</title>
        <authorList>
            <person name="Eastwood D.C."/>
            <person name="Floudas D."/>
            <person name="Binder M."/>
            <person name="Majcherczyk A."/>
            <person name="Schneider P."/>
            <person name="Aerts A."/>
            <person name="Asiegbu F.O."/>
            <person name="Baker S.E."/>
            <person name="Barry K."/>
            <person name="Bendiksby M."/>
            <person name="Blumentritt M."/>
            <person name="Coutinho P.M."/>
            <person name="Cullen D."/>
            <person name="de Vries R.P."/>
            <person name="Gathman A."/>
            <person name="Goodell B."/>
            <person name="Henrissat B."/>
            <person name="Ihrmark K."/>
            <person name="Kauserud H."/>
            <person name="Kohler A."/>
            <person name="LaButti K."/>
            <person name="Lapidus A."/>
            <person name="Lavin J.L."/>
            <person name="Lee Y.-H."/>
            <person name="Lindquist E."/>
            <person name="Lilly W."/>
            <person name="Lucas S."/>
            <person name="Morin E."/>
            <person name="Murat C."/>
            <person name="Oguiza J.A."/>
            <person name="Park J."/>
            <person name="Pisabarro A.G."/>
            <person name="Riley R."/>
            <person name="Rosling A."/>
            <person name="Salamov A."/>
            <person name="Schmidt O."/>
            <person name="Schmutz J."/>
            <person name="Skrede I."/>
            <person name="Stenlid J."/>
            <person name="Wiebenga A."/>
            <person name="Xie X."/>
            <person name="Kuees U."/>
            <person name="Hibbett D.S."/>
            <person name="Hoffmeister D."/>
            <person name="Hoegberg N."/>
            <person name="Martin F."/>
            <person name="Grigoriev I.V."/>
            <person name="Watkinson S.C."/>
        </authorList>
    </citation>
    <scope>NUCLEOTIDE SEQUENCE [LARGE SCALE GENOMIC DNA]</scope>
    <source>
        <strain evidence="9">strain S7.3</strain>
    </source>
</reference>
<dbReference type="Proteomes" id="UP000008063">
    <property type="component" value="Unassembled WGS sequence"/>
</dbReference>
<feature type="chain" id="PRO_5003377140" evidence="7">
    <location>
        <begin position="25"/>
        <end position="332"/>
    </location>
</feature>
<dbReference type="PANTHER" id="PTHR15549">
    <property type="entry name" value="PAIRED IMMUNOGLOBULIN-LIKE TYPE 2 RECEPTOR"/>
    <property type="match status" value="1"/>
</dbReference>
<feature type="compositionally biased region" description="Low complexity" evidence="5">
    <location>
        <begin position="168"/>
        <end position="202"/>
    </location>
</feature>
<evidence type="ECO:0000256" key="4">
    <source>
        <dbReference type="ARBA" id="ARBA00023136"/>
    </source>
</evidence>
<dbReference type="EMBL" id="GL945485">
    <property type="protein sequence ID" value="EGN95741.1"/>
    <property type="molecule type" value="Genomic_DNA"/>
</dbReference>
<evidence type="ECO:0000256" key="2">
    <source>
        <dbReference type="ARBA" id="ARBA00022692"/>
    </source>
</evidence>
<keyword evidence="7" id="KW-0732">Signal</keyword>
<dbReference type="GO" id="GO:0016020">
    <property type="term" value="C:membrane"/>
    <property type="evidence" value="ECO:0007669"/>
    <property type="project" value="UniProtKB-SubCell"/>
</dbReference>
<dbReference type="HOGENOM" id="CLU_053888_2_0_1"/>
<feature type="compositionally biased region" description="Polar residues" evidence="5">
    <location>
        <begin position="304"/>
        <end position="320"/>
    </location>
</feature>
<dbReference type="PANTHER" id="PTHR15549:SF26">
    <property type="entry name" value="AXIAL BUDDING PATTERN PROTEIN 2-RELATED"/>
    <property type="match status" value="1"/>
</dbReference>
<proteinExistence type="predicted"/>
<keyword evidence="2 6" id="KW-0812">Transmembrane</keyword>
<keyword evidence="3 6" id="KW-1133">Transmembrane helix</keyword>
<evidence type="ECO:0000256" key="5">
    <source>
        <dbReference type="SAM" id="MobiDB-lite"/>
    </source>
</evidence>
<name>F8Q853_SERL3</name>
<feature type="transmembrane region" description="Helical" evidence="6">
    <location>
        <begin position="207"/>
        <end position="231"/>
    </location>
</feature>
<sequence length="332" mass="34390">MLFDLWPVAVVALQIFSVVRKTSAQSSNVVCIPSFDWASNSRGQNPCLVAAYLQAACNDGQFTVNALPNGTHYIGPDPTDVNQCQCSTVTYSMLSACGACQNSTWISWSSWSTNCTTIFPQSFPTDIPSGTAVPNWAYLNVMASDDFNVTAAKADGDTPESTATRVQSTGSVASSSPTSSPAPTSSSGSSPGSTSGSPSSSHTNAGAIAGGVVGGVVGVGLIAAAIGFFVVRSRRPKLAPSAAYNESVAGSANKPRSDYTNSMYQVNPFPGQSPMTPPRLYDPSDPSTFPTSPPTPTIQTTGSNPNAFSPSHGYPSQTQFPRPGQYSGAPEI</sequence>
<feature type="region of interest" description="Disordered" evidence="5">
    <location>
        <begin position="240"/>
        <end position="332"/>
    </location>
</feature>
<evidence type="ECO:0000313" key="8">
    <source>
        <dbReference type="EMBL" id="EGN95741.1"/>
    </source>
</evidence>
<protein>
    <submittedName>
        <fullName evidence="8">Uncharacterized protein</fullName>
    </submittedName>
</protein>
<evidence type="ECO:0000256" key="7">
    <source>
        <dbReference type="SAM" id="SignalP"/>
    </source>
</evidence>
<keyword evidence="4 6" id="KW-0472">Membrane</keyword>
<comment type="subcellular location">
    <subcellularLocation>
        <location evidence="1">Membrane</location>
        <topology evidence="1">Single-pass membrane protein</topology>
    </subcellularLocation>
</comment>
<feature type="region of interest" description="Disordered" evidence="5">
    <location>
        <begin position="152"/>
        <end position="202"/>
    </location>
</feature>
<dbReference type="GO" id="GO:0071944">
    <property type="term" value="C:cell periphery"/>
    <property type="evidence" value="ECO:0007669"/>
    <property type="project" value="UniProtKB-ARBA"/>
</dbReference>
<dbReference type="OrthoDB" id="2526171at2759"/>
<evidence type="ECO:0000313" key="9">
    <source>
        <dbReference type="Proteomes" id="UP000008063"/>
    </source>
</evidence>
<evidence type="ECO:0000256" key="6">
    <source>
        <dbReference type="SAM" id="Phobius"/>
    </source>
</evidence>